<keyword evidence="1" id="KW-0812">Transmembrane</keyword>
<accession>A0A0Q3FL83</accession>
<keyword evidence="1" id="KW-1133">Transmembrane helix</keyword>
<dbReference type="OrthoDB" id="686404at2759"/>
<reference evidence="2" key="2">
    <citation type="submission" date="2017-06" db="EMBL/GenBank/DDBJ databases">
        <title>WGS assembly of Brachypodium distachyon.</title>
        <authorList>
            <consortium name="The International Brachypodium Initiative"/>
            <person name="Lucas S."/>
            <person name="Harmon-Smith M."/>
            <person name="Lail K."/>
            <person name="Tice H."/>
            <person name="Grimwood J."/>
            <person name="Bruce D."/>
            <person name="Barry K."/>
            <person name="Shu S."/>
            <person name="Lindquist E."/>
            <person name="Wang M."/>
            <person name="Pitluck S."/>
            <person name="Vogel J.P."/>
            <person name="Garvin D.F."/>
            <person name="Mockler T.C."/>
            <person name="Schmutz J."/>
            <person name="Rokhsar D."/>
            <person name="Bevan M.W."/>
        </authorList>
    </citation>
    <scope>NUCLEOTIDE SEQUENCE</scope>
    <source>
        <strain evidence="2">Bd21</strain>
    </source>
</reference>
<keyword evidence="4" id="KW-1185">Reference proteome</keyword>
<keyword evidence="1" id="KW-0472">Membrane</keyword>
<reference evidence="2 3" key="1">
    <citation type="journal article" date="2010" name="Nature">
        <title>Genome sequencing and analysis of the model grass Brachypodium distachyon.</title>
        <authorList>
            <consortium name="International Brachypodium Initiative"/>
        </authorList>
    </citation>
    <scope>NUCLEOTIDE SEQUENCE [LARGE SCALE GENOMIC DNA]</scope>
    <source>
        <strain evidence="2 3">Bd21</strain>
    </source>
</reference>
<evidence type="ECO:0000313" key="2">
    <source>
        <dbReference type="EMBL" id="KQK00368.1"/>
    </source>
</evidence>
<dbReference type="AlphaFoldDB" id="A0A0Q3FL83"/>
<name>A0A0Q3FL83_BRADI</name>
<dbReference type="EMBL" id="CM000882">
    <property type="protein sequence ID" value="KQK00368.1"/>
    <property type="molecule type" value="Genomic_DNA"/>
</dbReference>
<evidence type="ECO:0000313" key="4">
    <source>
        <dbReference type="Proteomes" id="UP000008810"/>
    </source>
</evidence>
<proteinExistence type="predicted"/>
<dbReference type="EnsemblPlants" id="KQK00368">
    <property type="protein sequence ID" value="KQK00368"/>
    <property type="gene ID" value="BRADI_3g48900v3"/>
</dbReference>
<organism evidence="2">
    <name type="scientific">Brachypodium distachyon</name>
    <name type="common">Purple false brome</name>
    <name type="synonym">Trachynia distachya</name>
    <dbReference type="NCBI Taxonomy" id="15368"/>
    <lineage>
        <taxon>Eukaryota</taxon>
        <taxon>Viridiplantae</taxon>
        <taxon>Streptophyta</taxon>
        <taxon>Embryophyta</taxon>
        <taxon>Tracheophyta</taxon>
        <taxon>Spermatophyta</taxon>
        <taxon>Magnoliopsida</taxon>
        <taxon>Liliopsida</taxon>
        <taxon>Poales</taxon>
        <taxon>Poaceae</taxon>
        <taxon>BOP clade</taxon>
        <taxon>Pooideae</taxon>
        <taxon>Stipodae</taxon>
        <taxon>Brachypodieae</taxon>
        <taxon>Brachypodium</taxon>
    </lineage>
</organism>
<dbReference type="Proteomes" id="UP000008810">
    <property type="component" value="Chromosome 3"/>
</dbReference>
<reference evidence="3" key="3">
    <citation type="submission" date="2018-08" db="UniProtKB">
        <authorList>
            <consortium name="EnsemblPlants"/>
        </authorList>
    </citation>
    <scope>IDENTIFICATION</scope>
    <source>
        <strain evidence="3">cv. Bd21</strain>
    </source>
</reference>
<evidence type="ECO:0000313" key="3">
    <source>
        <dbReference type="EnsemblPlants" id="KQK00368"/>
    </source>
</evidence>
<evidence type="ECO:0008006" key="5">
    <source>
        <dbReference type="Google" id="ProtNLM"/>
    </source>
</evidence>
<feature type="transmembrane region" description="Helical" evidence="1">
    <location>
        <begin position="32"/>
        <end position="54"/>
    </location>
</feature>
<protein>
    <recommendedName>
        <fullName evidence="5">Late embryogenesis abundant protein LEA-2 subgroup domain-containing protein</fullName>
    </recommendedName>
</protein>
<evidence type="ECO:0000256" key="1">
    <source>
        <dbReference type="SAM" id="Phobius"/>
    </source>
</evidence>
<dbReference type="Gramene" id="KQK00368">
    <property type="protein sequence ID" value="KQK00368"/>
    <property type="gene ID" value="BRADI_3g48900v3"/>
</dbReference>
<dbReference type="PANTHER" id="PTHR33994:SF10">
    <property type="entry name" value="OS04G0508700 PROTEIN"/>
    <property type="match status" value="1"/>
</dbReference>
<sequence length="232" mass="24987">MVAISDQGEEQPVLPRNGGHTDTTKLDVCVTLFASMILLALVLVFFFAIIFILLSPILHDPAAYSMGIVAVSGLDPTTNRSASALLDPEFNLTVRVASSSLNVPWPWFGDDCLDPSTSVEVSYLRVPLAGARAPRNVCTRAWHSPKDRSFVARGRGVDVPGFLVDSLAEDMRRGEAVFEITLMTPHRQGWVVLTCWAKVGDASSTLETPCAKSSVNAGLPMIQLAGLLGLFC</sequence>
<gene>
    <name evidence="2" type="ORF">BRADI_3g48900v3</name>
</gene>
<dbReference type="FunCoup" id="A0A0Q3FL83">
    <property type="interactions" value="14"/>
</dbReference>
<dbReference type="InParanoid" id="A0A0Q3FL83"/>
<dbReference type="PANTHER" id="PTHR33994">
    <property type="entry name" value="OS04G0515000 PROTEIN"/>
    <property type="match status" value="1"/>
</dbReference>